<accession>A0A395IWJ7</accession>
<dbReference type="OrthoDB" id="2331083at2759"/>
<dbReference type="Pfam" id="PF06516">
    <property type="entry name" value="NUP"/>
    <property type="match status" value="1"/>
</dbReference>
<evidence type="ECO:0008006" key="4">
    <source>
        <dbReference type="Google" id="ProtNLM"/>
    </source>
</evidence>
<organism evidence="2 3">
    <name type="scientific">Monilinia fructigena</name>
    <dbReference type="NCBI Taxonomy" id="38457"/>
    <lineage>
        <taxon>Eukaryota</taxon>
        <taxon>Fungi</taxon>
        <taxon>Dikarya</taxon>
        <taxon>Ascomycota</taxon>
        <taxon>Pezizomycotina</taxon>
        <taxon>Leotiomycetes</taxon>
        <taxon>Helotiales</taxon>
        <taxon>Sclerotiniaceae</taxon>
        <taxon>Monilinia</taxon>
    </lineage>
</organism>
<keyword evidence="3" id="KW-1185">Reference proteome</keyword>
<feature type="compositionally biased region" description="Basic residues" evidence="1">
    <location>
        <begin position="172"/>
        <end position="183"/>
    </location>
</feature>
<sequence>MNYRALYGSTTAFTLGAQPPSVVACDTATSDVYFTGELLANAFENTTSIWTNGSGIYCTTQQEDNATLEALLRAATINLVDFSRIIIMRTASDFDRPHSGQTILDNLLVQDQGYDPSIKNLYLAGIKVVEGILDGWDGRFAAGIQATNYVGGILDTLGGQPDFGPGPNVQKRGLKQRRSMRRH</sequence>
<dbReference type="PANTHER" id="PTHR38643">
    <property type="entry name" value="PURINE NUCLEOSIDE PERMEASE C285.05-RELATED"/>
    <property type="match status" value="1"/>
</dbReference>
<dbReference type="PANTHER" id="PTHR38643:SF1">
    <property type="entry name" value="PURINE NUCLEOSIDE PERMEASE C285.05-RELATED"/>
    <property type="match status" value="1"/>
</dbReference>
<evidence type="ECO:0000313" key="2">
    <source>
        <dbReference type="EMBL" id="RAL64511.1"/>
    </source>
</evidence>
<name>A0A395IWJ7_9HELO</name>
<dbReference type="GO" id="GO:0005783">
    <property type="term" value="C:endoplasmic reticulum"/>
    <property type="evidence" value="ECO:0007669"/>
    <property type="project" value="TreeGrafter"/>
</dbReference>
<reference evidence="2 3" key="1">
    <citation type="submission" date="2018-06" db="EMBL/GenBank/DDBJ databases">
        <title>Genome Sequence of the Brown Rot Fungal Pathogen Monilinia fructigena.</title>
        <authorList>
            <person name="Landi L."/>
            <person name="De Miccolis Angelini R.M."/>
            <person name="Pollastro S."/>
            <person name="Abate D."/>
            <person name="Faretra F."/>
            <person name="Romanazzi G."/>
        </authorList>
    </citation>
    <scope>NUCLEOTIDE SEQUENCE [LARGE SCALE GENOMIC DNA]</scope>
    <source>
        <strain evidence="2 3">Mfrg269</strain>
    </source>
</reference>
<dbReference type="InterPro" id="IPR009486">
    <property type="entry name" value="Pur_nuclsid_perm"/>
</dbReference>
<dbReference type="EMBL" id="QKRW01000014">
    <property type="protein sequence ID" value="RAL64511.1"/>
    <property type="molecule type" value="Genomic_DNA"/>
</dbReference>
<dbReference type="GO" id="GO:0055085">
    <property type="term" value="P:transmembrane transport"/>
    <property type="evidence" value="ECO:0007669"/>
    <property type="project" value="InterPro"/>
</dbReference>
<dbReference type="PROSITE" id="PS51257">
    <property type="entry name" value="PROKAR_LIPOPROTEIN"/>
    <property type="match status" value="1"/>
</dbReference>
<comment type="caution">
    <text evidence="2">The sequence shown here is derived from an EMBL/GenBank/DDBJ whole genome shotgun (WGS) entry which is preliminary data.</text>
</comment>
<feature type="region of interest" description="Disordered" evidence="1">
    <location>
        <begin position="161"/>
        <end position="183"/>
    </location>
</feature>
<dbReference type="AlphaFoldDB" id="A0A395IWJ7"/>
<dbReference type="Proteomes" id="UP000249056">
    <property type="component" value="Unassembled WGS sequence"/>
</dbReference>
<protein>
    <recommendedName>
        <fullName evidence="4">Purine nucleoside permease</fullName>
    </recommendedName>
</protein>
<gene>
    <name evidence="2" type="ORF">DID88_001986</name>
</gene>
<evidence type="ECO:0000313" key="3">
    <source>
        <dbReference type="Proteomes" id="UP000249056"/>
    </source>
</evidence>
<evidence type="ECO:0000256" key="1">
    <source>
        <dbReference type="SAM" id="MobiDB-lite"/>
    </source>
</evidence>
<proteinExistence type="predicted"/>